<evidence type="ECO:0000313" key="2">
    <source>
        <dbReference type="EMBL" id="OGH93099.1"/>
    </source>
</evidence>
<dbReference type="EMBL" id="MFRA01000002">
    <property type="protein sequence ID" value="OGH93099.1"/>
    <property type="molecule type" value="Genomic_DNA"/>
</dbReference>
<dbReference type="Proteomes" id="UP000176634">
    <property type="component" value="Unassembled WGS sequence"/>
</dbReference>
<keyword evidence="1" id="KW-0472">Membrane</keyword>
<accession>A0A1F6PAA5</accession>
<name>A0A1F6PAA5_9BACT</name>
<feature type="transmembrane region" description="Helical" evidence="1">
    <location>
        <begin position="21"/>
        <end position="40"/>
    </location>
</feature>
<gene>
    <name evidence="2" type="ORF">A2563_00215</name>
</gene>
<keyword evidence="1" id="KW-1133">Transmembrane helix</keyword>
<dbReference type="STRING" id="1798705.A2563_00215"/>
<keyword evidence="1" id="KW-0812">Transmembrane</keyword>
<organism evidence="2 3">
    <name type="scientific">Candidatus Magasanikbacteria bacterium RIFOXYD1_FULL_40_23</name>
    <dbReference type="NCBI Taxonomy" id="1798705"/>
    <lineage>
        <taxon>Bacteria</taxon>
        <taxon>Candidatus Magasanikiibacteriota</taxon>
    </lineage>
</organism>
<protein>
    <recommendedName>
        <fullName evidence="4">Baseplate protein J-like domain-containing protein</fullName>
    </recommendedName>
</protein>
<sequence>MITHRVATRLAPEPPVRFYRTIAVTFLIVTLLLLGVIIFFTSKKATIVIVAKTDNKNINLDIGVANQKTGDLSIVGIVTTTKFHLSQKYSPTGNKTTDGIATGEVTLFNETNAPQTLVKTTRLLTSAGVLFRLSDRVSIPAKGQVQASVYADQLGASGNISASKFTIPGLAEDKQKVIYASSNKEMSGGVRTIGVLSAEDLKSAKSDFANKVKQTVEESLEDAGSFGQKLIFVPDNNVAVDRQIGEEITEFNLSGTSTVVIVYYNKDDLKSILAKEVSDRVDASTEKVLSVSKEPQVTLGSYDIEKQKGQLSVYQDVLVTLDVNGEKLMVNNFFGKKKDEIERYVFGLGHVVGVDVKFSPGWMRSAPSVAEKVQVVVKNVE</sequence>
<evidence type="ECO:0000313" key="3">
    <source>
        <dbReference type="Proteomes" id="UP000176634"/>
    </source>
</evidence>
<proteinExistence type="predicted"/>
<dbReference type="AlphaFoldDB" id="A0A1F6PAA5"/>
<reference evidence="2 3" key="1">
    <citation type="journal article" date="2016" name="Nat. Commun.">
        <title>Thousands of microbial genomes shed light on interconnected biogeochemical processes in an aquifer system.</title>
        <authorList>
            <person name="Anantharaman K."/>
            <person name="Brown C.T."/>
            <person name="Hug L.A."/>
            <person name="Sharon I."/>
            <person name="Castelle C.J."/>
            <person name="Probst A.J."/>
            <person name="Thomas B.C."/>
            <person name="Singh A."/>
            <person name="Wilkins M.J."/>
            <person name="Karaoz U."/>
            <person name="Brodie E.L."/>
            <person name="Williams K.H."/>
            <person name="Hubbard S.S."/>
            <person name="Banfield J.F."/>
        </authorList>
    </citation>
    <scope>NUCLEOTIDE SEQUENCE [LARGE SCALE GENOMIC DNA]</scope>
</reference>
<evidence type="ECO:0000256" key="1">
    <source>
        <dbReference type="SAM" id="Phobius"/>
    </source>
</evidence>
<evidence type="ECO:0008006" key="4">
    <source>
        <dbReference type="Google" id="ProtNLM"/>
    </source>
</evidence>
<comment type="caution">
    <text evidence="2">The sequence shown here is derived from an EMBL/GenBank/DDBJ whole genome shotgun (WGS) entry which is preliminary data.</text>
</comment>